<feature type="compositionally biased region" description="Basic and acidic residues" evidence="1">
    <location>
        <begin position="493"/>
        <end position="508"/>
    </location>
</feature>
<organism evidence="3 4">
    <name type="scientific">Adineta steineri</name>
    <dbReference type="NCBI Taxonomy" id="433720"/>
    <lineage>
        <taxon>Eukaryota</taxon>
        <taxon>Metazoa</taxon>
        <taxon>Spiralia</taxon>
        <taxon>Gnathifera</taxon>
        <taxon>Rotifera</taxon>
        <taxon>Eurotatoria</taxon>
        <taxon>Bdelloidea</taxon>
        <taxon>Adinetida</taxon>
        <taxon>Adinetidae</taxon>
        <taxon>Adineta</taxon>
    </lineage>
</organism>
<comment type="caution">
    <text evidence="3">The sequence shown here is derived from an EMBL/GenBank/DDBJ whole genome shotgun (WGS) entry which is preliminary data.</text>
</comment>
<feature type="domain" description="DDE-1" evidence="2">
    <location>
        <begin position="211"/>
        <end position="277"/>
    </location>
</feature>
<evidence type="ECO:0000256" key="1">
    <source>
        <dbReference type="SAM" id="MobiDB-lite"/>
    </source>
</evidence>
<dbReference type="InterPro" id="IPR004875">
    <property type="entry name" value="DDE_SF_endonuclease_dom"/>
</dbReference>
<feature type="compositionally biased region" description="Pro residues" evidence="1">
    <location>
        <begin position="714"/>
        <end position="724"/>
    </location>
</feature>
<accession>A0A815LVV5</accession>
<sequence length="821" mass="93303">MPRKYIKKEKESLYTTDDLELALTLIKDKKLTVKDASTNYHISCATLYARISNRRGGGKVGRPTILSDEEEKVLIHVIHKYQEWQHPLTRSDLISIARIFMIELGKQHITEDSLLREWFYSFQTRWYDEIKLVETYKLESIRSLSCTQLVVDRWFEHLQKVLTKLNLFNRPDAIYNVDESGFGDDPGRKQVIIKRDSKYGITSQGGSGKSLTTLLMCTSASGRFLAPYIIYRAQTLFDSWIPTNGYPGARYNATPSGWSEEITFFDWLSSHFIPAISNLFTNHLLPAHCSGGFSKAGIYPFDKRAISKEKLLQSPTASTLNQSYSQSNTSEHISDTMSTTINISSLQRSSSCPNLSLDLSFIPSTDRLSVKDNLGDTPSNDDHISSVNMNTSTSLTTINIPKFDTLIPISISNVSDTTVETTTITTSTSTLDTSTSRILSDAMAVLYSTMDYPVFDESINLQVLKPFDNGPFDNGPLDNDPFDNDPFDINLTTKHDDNSSTNEREQDNHITTGLNPSSTPISNQRILSRSPLDAITIAIENHMKPTIISTERRRKKIDRPYGESVTTVESFLKIKNKENARKKRTTTTTTMKNKEKKEKKEKPQSKKSKVDNKMMVIGDDQSLSTYTTSSFSQQQQTQQIQQYQQHQQVQQHQQYQQIQQYQQYQQYQQHQQVQQNPYFHNITAKIAGIIHLPHWDKRDSLFPPSGEKQHISPQPQPSLSPGSPPTKQDTASTIINRPPNLVNPGKRKRSPTPQPSSKDGMALRDVFFTHVKNIFAAASPELSLYSDNRTRNGEHAAYYIGWYLDRAVKCALQDLQREVRE</sequence>
<dbReference type="AlphaFoldDB" id="A0A815LVV5"/>
<proteinExistence type="predicted"/>
<feature type="compositionally biased region" description="Polar residues" evidence="1">
    <location>
        <begin position="509"/>
        <end position="524"/>
    </location>
</feature>
<protein>
    <recommendedName>
        <fullName evidence="2">DDE-1 domain-containing protein</fullName>
    </recommendedName>
</protein>
<feature type="region of interest" description="Disordered" evidence="1">
    <location>
        <begin position="577"/>
        <end position="616"/>
    </location>
</feature>
<dbReference type="Pfam" id="PF03184">
    <property type="entry name" value="DDE_1"/>
    <property type="match status" value="1"/>
</dbReference>
<evidence type="ECO:0000313" key="4">
    <source>
        <dbReference type="Proteomes" id="UP000663860"/>
    </source>
</evidence>
<dbReference type="GO" id="GO:0003676">
    <property type="term" value="F:nucleic acid binding"/>
    <property type="evidence" value="ECO:0007669"/>
    <property type="project" value="InterPro"/>
</dbReference>
<gene>
    <name evidence="3" type="ORF">IZO911_LOCUS39990</name>
</gene>
<dbReference type="SUPFAM" id="SSF46689">
    <property type="entry name" value="Homeodomain-like"/>
    <property type="match status" value="1"/>
</dbReference>
<name>A0A815LVV5_9BILA</name>
<feature type="region of interest" description="Disordered" evidence="1">
    <location>
        <begin position="472"/>
        <end position="524"/>
    </location>
</feature>
<dbReference type="EMBL" id="CAJNOE010001291">
    <property type="protein sequence ID" value="CAF1409432.1"/>
    <property type="molecule type" value="Genomic_DNA"/>
</dbReference>
<dbReference type="InterPro" id="IPR009057">
    <property type="entry name" value="Homeodomain-like_sf"/>
</dbReference>
<dbReference type="Proteomes" id="UP000663860">
    <property type="component" value="Unassembled WGS sequence"/>
</dbReference>
<evidence type="ECO:0000259" key="2">
    <source>
        <dbReference type="Pfam" id="PF03184"/>
    </source>
</evidence>
<dbReference type="Gene3D" id="1.10.10.60">
    <property type="entry name" value="Homeodomain-like"/>
    <property type="match status" value="1"/>
</dbReference>
<reference evidence="3" key="1">
    <citation type="submission" date="2021-02" db="EMBL/GenBank/DDBJ databases">
        <authorList>
            <person name="Nowell W R."/>
        </authorList>
    </citation>
    <scope>NUCLEOTIDE SEQUENCE</scope>
</reference>
<evidence type="ECO:0000313" key="3">
    <source>
        <dbReference type="EMBL" id="CAF1409432.1"/>
    </source>
</evidence>
<feature type="compositionally biased region" description="Polar residues" evidence="1">
    <location>
        <begin position="726"/>
        <end position="735"/>
    </location>
</feature>
<feature type="compositionally biased region" description="Basic and acidic residues" evidence="1">
    <location>
        <begin position="592"/>
        <end position="612"/>
    </location>
</feature>
<feature type="region of interest" description="Disordered" evidence="1">
    <location>
        <begin position="698"/>
        <end position="760"/>
    </location>
</feature>